<dbReference type="InterPro" id="IPR042065">
    <property type="entry name" value="E3_ELL-like"/>
</dbReference>
<keyword evidence="3" id="KW-1185">Reference proteome</keyword>
<feature type="compositionally biased region" description="Polar residues" evidence="1">
    <location>
        <begin position="480"/>
        <end position="491"/>
    </location>
</feature>
<feature type="compositionally biased region" description="Low complexity" evidence="1">
    <location>
        <begin position="466"/>
        <end position="479"/>
    </location>
</feature>
<evidence type="ECO:0000256" key="1">
    <source>
        <dbReference type="SAM" id="MobiDB-lite"/>
    </source>
</evidence>
<evidence type="ECO:0000313" key="2">
    <source>
        <dbReference type="EMBL" id="CAG8769738.1"/>
    </source>
</evidence>
<dbReference type="EMBL" id="CAJVQB010014640">
    <property type="protein sequence ID" value="CAG8769738.1"/>
    <property type="molecule type" value="Genomic_DNA"/>
</dbReference>
<feature type="region of interest" description="Disordered" evidence="1">
    <location>
        <begin position="1"/>
        <end position="93"/>
    </location>
</feature>
<dbReference type="Proteomes" id="UP000789901">
    <property type="component" value="Unassembled WGS sequence"/>
</dbReference>
<protein>
    <submittedName>
        <fullName evidence="2">24735_t:CDS:1</fullName>
    </submittedName>
</protein>
<organism evidence="2 3">
    <name type="scientific">Gigaspora margarita</name>
    <dbReference type="NCBI Taxonomy" id="4874"/>
    <lineage>
        <taxon>Eukaryota</taxon>
        <taxon>Fungi</taxon>
        <taxon>Fungi incertae sedis</taxon>
        <taxon>Mucoromycota</taxon>
        <taxon>Glomeromycotina</taxon>
        <taxon>Glomeromycetes</taxon>
        <taxon>Diversisporales</taxon>
        <taxon>Gigasporaceae</taxon>
        <taxon>Gigaspora</taxon>
    </lineage>
</organism>
<dbReference type="Gene3D" id="1.10.10.2670">
    <property type="entry name" value="E3 ubiquitin-protein ligase"/>
    <property type="match status" value="1"/>
</dbReference>
<proteinExistence type="predicted"/>
<feature type="compositionally biased region" description="Basic residues" evidence="1">
    <location>
        <begin position="240"/>
        <end position="249"/>
    </location>
</feature>
<reference evidence="2 3" key="1">
    <citation type="submission" date="2021-06" db="EMBL/GenBank/DDBJ databases">
        <authorList>
            <person name="Kallberg Y."/>
            <person name="Tangrot J."/>
            <person name="Rosling A."/>
        </authorList>
    </citation>
    <scope>NUCLEOTIDE SEQUENCE [LARGE SCALE GENOMIC DNA]</scope>
    <source>
        <strain evidence="2 3">120-4 pot B 10/14</strain>
    </source>
</reference>
<feature type="compositionally biased region" description="Low complexity" evidence="1">
    <location>
        <begin position="507"/>
        <end position="521"/>
    </location>
</feature>
<feature type="compositionally biased region" description="Basic and acidic residues" evidence="1">
    <location>
        <begin position="441"/>
        <end position="454"/>
    </location>
</feature>
<accession>A0ABN7VGW1</accession>
<gene>
    <name evidence="2" type="ORF">GMARGA_LOCUS18388</name>
</gene>
<feature type="compositionally biased region" description="Polar residues" evidence="1">
    <location>
        <begin position="398"/>
        <end position="410"/>
    </location>
</feature>
<feature type="compositionally biased region" description="Basic and acidic residues" evidence="1">
    <location>
        <begin position="51"/>
        <end position="64"/>
    </location>
</feature>
<sequence>MRKNATSHGGKSTKSETLSRGNKSMATLKTKAVRGVINKDTTNTKGAKSKVTKEKGGVKLSKEGWDDDPQATDIMDGVESGSISPKREDDDTKLSWECKEQNKIPLVAASASKRCIAVNMSHNVLKRLIAAQKDGSSMKIKVAKDIKDIEITLNGKDKFQFTKTPVEKFSKILLLTKNQMEVVGDIKYQVTSTKESNYKAKTYLATKKLSSAYKKEKIERERKKIQVIDPLPDPDVVKPKNPKANRPPRRKDPSMSYCVPASSSFISNDDTSGVPLRKRVIHLMAATELVPDLLSTDQIVTRVKDSKEKVQKVLEEVAELKKGTWKLTNSAWLTLEPYNWSSYRQKVISGIVQRMNEIADQMGLPQDSPQRPRQPKPPNHSANIDVGESSSRKRIKTGSGSFSEVQQSNDALHPGTIRVSKSTKAGKNTKGRGAKTLTSLQRHDDDDIEHDSKNARGAKSIRGRGNKTTTTTNASSITAEPTTSHANQQNARPKRGRPLGSKTSRANKTSTVKSTITSSNIEPSKSETNEVNGHTLVNGINNESKQNKYRVNTLTEFQDLIDEFNAKQNEYHELDSKLAGWHPLYTELSVSLRSARQSREKPIINRIMETFGSGSEVFNLVEQFNAVEEELCQISAEAWRAAKEGILDE</sequence>
<feature type="region of interest" description="Disordered" evidence="1">
    <location>
        <begin position="229"/>
        <end position="255"/>
    </location>
</feature>
<name>A0ABN7VGW1_GIGMA</name>
<evidence type="ECO:0000313" key="3">
    <source>
        <dbReference type="Proteomes" id="UP000789901"/>
    </source>
</evidence>
<feature type="region of interest" description="Disordered" evidence="1">
    <location>
        <begin position="362"/>
        <end position="532"/>
    </location>
</feature>
<feature type="compositionally biased region" description="Polar residues" evidence="1">
    <location>
        <begin position="1"/>
        <end position="27"/>
    </location>
</feature>
<comment type="caution">
    <text evidence="2">The sequence shown here is derived from an EMBL/GenBank/DDBJ whole genome shotgun (WGS) entry which is preliminary data.</text>
</comment>